<dbReference type="eggNOG" id="COG1735">
    <property type="taxonomic scope" value="Bacteria"/>
</dbReference>
<evidence type="ECO:0000256" key="3">
    <source>
        <dbReference type="PIRSR" id="PIRSR601559-50"/>
    </source>
</evidence>
<sequence length="302" mass="30895">MSGRIRTLLGDMEPDGLGAVDAHDHLFLSSPALPGEGLDDADAAERELRAFRRVGGGTVVQWTPRGLGRSLTELALISSRTGVHVVAATGRHRAALYARGSSTTALSGDGLADAFVRDVRDRRCGLVKVGVAVVSGSIPVDERDALDAAAAAHRATGVPVAVHLEGGAGARPVLSRLAAGGVAASSVVLGHLGRNPDDRAVLDAAGWGAWVCLDAPSPRHPDPHDRLPRLLAALAADGRMGRVLLGADTTTASARAEPHGCGPAALLTSVVPPLHDRVGGAAMRAVLRDNPGRAWAVATVVP</sequence>
<dbReference type="HOGENOM" id="CLU_054760_1_1_11"/>
<name>A5CND0_CLAM3</name>
<dbReference type="PANTHER" id="PTHR10819">
    <property type="entry name" value="PHOSPHOTRIESTERASE-RELATED"/>
    <property type="match status" value="1"/>
</dbReference>
<gene>
    <name evidence="6" type="ordered locus">CMM_0542</name>
</gene>
<evidence type="ECO:0000256" key="5">
    <source>
        <dbReference type="PROSITE-ProRule" id="PRU00679"/>
    </source>
</evidence>
<dbReference type="EMBL" id="AM711867">
    <property type="protein sequence ID" value="CAN00567.1"/>
    <property type="molecule type" value="Genomic_DNA"/>
</dbReference>
<dbReference type="GO" id="GO:0016787">
    <property type="term" value="F:hydrolase activity"/>
    <property type="evidence" value="ECO:0007669"/>
    <property type="project" value="UniProtKB-KW"/>
</dbReference>
<feature type="binding site" evidence="4">
    <location>
        <position position="163"/>
    </location>
    <ligand>
        <name>Zn(2+)</name>
        <dbReference type="ChEBI" id="CHEBI:29105"/>
        <label>2</label>
    </ligand>
</feature>
<evidence type="ECO:0000256" key="1">
    <source>
        <dbReference type="ARBA" id="ARBA00022723"/>
    </source>
</evidence>
<dbReference type="PIRSF" id="PIRSF016839">
    <property type="entry name" value="PhP"/>
    <property type="match status" value="1"/>
</dbReference>
<keyword evidence="1 4" id="KW-0479">Metal-binding</keyword>
<evidence type="ECO:0000256" key="4">
    <source>
        <dbReference type="PIRSR" id="PIRSR601559-51"/>
    </source>
</evidence>
<feature type="binding site" evidence="4">
    <location>
        <position position="191"/>
    </location>
    <ligand>
        <name>Zn(2+)</name>
        <dbReference type="ChEBI" id="CHEBI:29105"/>
        <label>2</label>
    </ligand>
</feature>
<feature type="binding site" description="via carbamate group" evidence="4">
    <location>
        <position position="128"/>
    </location>
    <ligand>
        <name>Zn(2+)</name>
        <dbReference type="ChEBI" id="CHEBI:29105"/>
        <label>2</label>
    </ligand>
</feature>
<feature type="binding site" evidence="4">
    <location>
        <position position="23"/>
    </location>
    <ligand>
        <name>Zn(2+)</name>
        <dbReference type="ChEBI" id="CHEBI:29105"/>
        <label>1</label>
    </ligand>
</feature>
<comment type="similarity">
    <text evidence="5">Belongs to the metallo-dependent hydrolases superfamily. Phosphotriesterase family.</text>
</comment>
<keyword evidence="7" id="KW-1185">Reference proteome</keyword>
<proteinExistence type="inferred from homology"/>
<dbReference type="AlphaFoldDB" id="A5CND0"/>
<feature type="binding site" description="via carbamate group" evidence="4">
    <location>
        <position position="128"/>
    </location>
    <ligand>
        <name>Zn(2+)</name>
        <dbReference type="ChEBI" id="CHEBI:29105"/>
        <label>1</label>
    </ligand>
</feature>
<organism evidence="6 7">
    <name type="scientific">Clavibacter michiganensis subsp. michiganensis (strain NCPPB 382)</name>
    <dbReference type="NCBI Taxonomy" id="443906"/>
    <lineage>
        <taxon>Bacteria</taxon>
        <taxon>Bacillati</taxon>
        <taxon>Actinomycetota</taxon>
        <taxon>Actinomycetes</taxon>
        <taxon>Micrococcales</taxon>
        <taxon>Microbacteriaceae</taxon>
        <taxon>Clavibacter</taxon>
    </lineage>
</organism>
<evidence type="ECO:0000313" key="6">
    <source>
        <dbReference type="EMBL" id="CAN00567.1"/>
    </source>
</evidence>
<accession>A5CND0</accession>
<evidence type="ECO:0000256" key="2">
    <source>
        <dbReference type="ARBA" id="ARBA00022801"/>
    </source>
</evidence>
<comment type="cofactor">
    <cofactor evidence="4">
        <name>a divalent metal cation</name>
        <dbReference type="ChEBI" id="CHEBI:60240"/>
    </cofactor>
    <text evidence="4">Binds 2 divalent metal cations per subunit.</text>
</comment>
<dbReference type="InterPro" id="IPR001559">
    <property type="entry name" value="Phosphotriesterase"/>
</dbReference>
<dbReference type="GO" id="GO:0008270">
    <property type="term" value="F:zinc ion binding"/>
    <property type="evidence" value="ECO:0007669"/>
    <property type="project" value="InterPro"/>
</dbReference>
<dbReference type="PANTHER" id="PTHR10819:SF3">
    <property type="entry name" value="PHOSPHOTRIESTERASE-RELATED PROTEIN"/>
    <property type="match status" value="1"/>
</dbReference>
<reference evidence="6 7" key="1">
    <citation type="journal article" date="2008" name="J. Bacteriol.">
        <title>The genome sequence of the tomato-pathogenic actinomycete Clavibacter michiganensis subsp. michiganensis NCPPB382 reveals a large island involved in pathogenicity.</title>
        <authorList>
            <person name="Gartemann K.H."/>
            <person name="Abt B."/>
            <person name="Bekel T."/>
            <person name="Burger A."/>
            <person name="Engemann J."/>
            <person name="Flugel M."/>
            <person name="Gaigalat L."/>
            <person name="Goesmann A."/>
            <person name="Grafen I."/>
            <person name="Kalinowski J."/>
            <person name="Kaup O."/>
            <person name="Kirchner O."/>
            <person name="Krause L."/>
            <person name="Linke B."/>
            <person name="McHardy A."/>
            <person name="Meyer F."/>
            <person name="Pohle S."/>
            <person name="Ruckert C."/>
            <person name="Schneiker S."/>
            <person name="Zellermann E.M."/>
            <person name="Puhler A."/>
            <person name="Eichenlaub R."/>
            <person name="Kaiser O."/>
            <person name="Bartels D."/>
        </authorList>
    </citation>
    <scope>NUCLEOTIDE SEQUENCE [LARGE SCALE GENOMIC DNA]</scope>
    <source>
        <strain evidence="6 7">NCPPB 382</strain>
    </source>
</reference>
<evidence type="ECO:0000313" key="7">
    <source>
        <dbReference type="Proteomes" id="UP000001564"/>
    </source>
</evidence>
<dbReference type="RefSeq" id="WP_011931762.1">
    <property type="nucleotide sequence ID" value="NC_009480.1"/>
</dbReference>
<dbReference type="Proteomes" id="UP000001564">
    <property type="component" value="Chromosome"/>
</dbReference>
<dbReference type="SUPFAM" id="SSF51556">
    <property type="entry name" value="Metallo-dependent hydrolases"/>
    <property type="match status" value="1"/>
</dbReference>
<keyword evidence="2" id="KW-0378">Hydrolase</keyword>
<feature type="modified residue" description="N6-carboxylysine" evidence="3 5">
    <location>
        <position position="128"/>
    </location>
</feature>
<dbReference type="PROSITE" id="PS51347">
    <property type="entry name" value="PHOSPHOTRIESTERASE_2"/>
    <property type="match status" value="1"/>
</dbReference>
<dbReference type="KEGG" id="cmi:CMM_0542"/>
<feature type="binding site" evidence="4">
    <location>
        <position position="25"/>
    </location>
    <ligand>
        <name>Zn(2+)</name>
        <dbReference type="ChEBI" id="CHEBI:29105"/>
        <label>1</label>
    </ligand>
</feature>
<dbReference type="Pfam" id="PF02126">
    <property type="entry name" value="PTE"/>
    <property type="match status" value="1"/>
</dbReference>
<feature type="binding site" evidence="4">
    <location>
        <position position="248"/>
    </location>
    <ligand>
        <name>Zn(2+)</name>
        <dbReference type="ChEBI" id="CHEBI:29105"/>
        <label>1</label>
    </ligand>
</feature>
<dbReference type="InterPro" id="IPR032466">
    <property type="entry name" value="Metal_Hydrolase"/>
</dbReference>
<protein>
    <submittedName>
        <fullName evidence="6">Phosphotriesterase-family protein</fullName>
    </submittedName>
</protein>
<dbReference type="OrthoDB" id="9795018at2"/>
<dbReference type="Gene3D" id="3.20.20.140">
    <property type="entry name" value="Metal-dependent hydrolases"/>
    <property type="match status" value="1"/>
</dbReference>